<evidence type="ECO:0000313" key="3">
    <source>
        <dbReference type="Proteomes" id="UP000293719"/>
    </source>
</evidence>
<sequence>MNDTTLDEARAALRARIRADIESTTPDEDARLSEDAASDPDNPEWTEAEFARARPGRPPLPPERRKKRVTLSLDPDVLAELKRDGRGWQTRANAALRKALFGE</sequence>
<reference evidence="2 3" key="1">
    <citation type="journal article" date="2017" name="Int. J. Syst. Evol. Microbiol.">
        <title>Roseitalea porphyridii gen. nov., sp. nov., isolated from a red alga, and reclassification of Hoeflea suaedae Chung et al. 2013 as Pseudohoeflea suaedae gen. nov., comb. nov.</title>
        <authorList>
            <person name="Hyeon J.W."/>
            <person name="Jeong S.E."/>
            <person name="Baek K."/>
            <person name="Jeon C.O."/>
        </authorList>
    </citation>
    <scope>NUCLEOTIDE SEQUENCE [LARGE SCALE GENOMIC DNA]</scope>
    <source>
        <strain evidence="2 3">MA7-20</strain>
    </source>
</reference>
<evidence type="ECO:0000313" key="2">
    <source>
        <dbReference type="EMBL" id="QBK31504.1"/>
    </source>
</evidence>
<feature type="region of interest" description="Disordered" evidence="1">
    <location>
        <begin position="15"/>
        <end position="66"/>
    </location>
</feature>
<evidence type="ECO:0008006" key="4">
    <source>
        <dbReference type="Google" id="ProtNLM"/>
    </source>
</evidence>
<proteinExistence type="predicted"/>
<dbReference type="OrthoDB" id="361944at2"/>
<dbReference type="InterPro" id="IPR025528">
    <property type="entry name" value="BrnA_antitoxin"/>
</dbReference>
<dbReference type="EMBL" id="CP036532">
    <property type="protein sequence ID" value="QBK31504.1"/>
    <property type="molecule type" value="Genomic_DNA"/>
</dbReference>
<organism evidence="2 3">
    <name type="scientific">Roseitalea porphyridii</name>
    <dbReference type="NCBI Taxonomy" id="1852022"/>
    <lineage>
        <taxon>Bacteria</taxon>
        <taxon>Pseudomonadati</taxon>
        <taxon>Pseudomonadota</taxon>
        <taxon>Alphaproteobacteria</taxon>
        <taxon>Hyphomicrobiales</taxon>
        <taxon>Ahrensiaceae</taxon>
        <taxon>Roseitalea</taxon>
    </lineage>
</organism>
<dbReference type="Proteomes" id="UP000293719">
    <property type="component" value="Chromosome"/>
</dbReference>
<feature type="compositionally biased region" description="Acidic residues" evidence="1">
    <location>
        <begin position="36"/>
        <end position="47"/>
    </location>
</feature>
<evidence type="ECO:0000256" key="1">
    <source>
        <dbReference type="SAM" id="MobiDB-lite"/>
    </source>
</evidence>
<gene>
    <name evidence="2" type="ORF">E0E05_13325</name>
</gene>
<protein>
    <recommendedName>
        <fullName evidence="4">BrnA antitoxin family protein</fullName>
    </recommendedName>
</protein>
<accession>A0A4P6V3X9</accession>
<keyword evidence="3" id="KW-1185">Reference proteome</keyword>
<name>A0A4P6V3X9_9HYPH</name>
<dbReference type="AlphaFoldDB" id="A0A4P6V3X9"/>
<dbReference type="Pfam" id="PF14384">
    <property type="entry name" value="BrnA_antitoxin"/>
    <property type="match status" value="1"/>
</dbReference>
<dbReference type="KEGG" id="rpod:E0E05_13325"/>